<feature type="region of interest" description="Disordered" evidence="1">
    <location>
        <begin position="130"/>
        <end position="154"/>
    </location>
</feature>
<organism evidence="3 4">
    <name type="scientific">Hymenoscyphus albidus</name>
    <dbReference type="NCBI Taxonomy" id="595503"/>
    <lineage>
        <taxon>Eukaryota</taxon>
        <taxon>Fungi</taxon>
        <taxon>Dikarya</taxon>
        <taxon>Ascomycota</taxon>
        <taxon>Pezizomycotina</taxon>
        <taxon>Leotiomycetes</taxon>
        <taxon>Helotiales</taxon>
        <taxon>Helotiaceae</taxon>
        <taxon>Hymenoscyphus</taxon>
    </lineage>
</organism>
<dbReference type="InterPro" id="IPR036928">
    <property type="entry name" value="AS_sf"/>
</dbReference>
<dbReference type="OrthoDB" id="6428749at2759"/>
<dbReference type="PANTHER" id="PTHR42678">
    <property type="entry name" value="AMIDASE"/>
    <property type="match status" value="1"/>
</dbReference>
<dbReference type="EMBL" id="CAJVRM010000063">
    <property type="protein sequence ID" value="CAG8973089.1"/>
    <property type="molecule type" value="Genomic_DNA"/>
</dbReference>
<comment type="caution">
    <text evidence="3">The sequence shown here is derived from an EMBL/GenBank/DDBJ whole genome shotgun (WGS) entry which is preliminary data.</text>
</comment>
<evidence type="ECO:0000256" key="1">
    <source>
        <dbReference type="SAM" id="MobiDB-lite"/>
    </source>
</evidence>
<gene>
    <name evidence="3" type="ORF">HYALB_00007566</name>
</gene>
<reference evidence="3" key="1">
    <citation type="submission" date="2021-07" db="EMBL/GenBank/DDBJ databases">
        <authorList>
            <person name="Durling M."/>
        </authorList>
    </citation>
    <scope>NUCLEOTIDE SEQUENCE</scope>
</reference>
<sequence>MTEPYLLTASEAGTLMKKGDLTVENYAKSLLSRIQERDAQVKAWAYLDPPFVLEQARNLDQIPAEKRGPLHGIAIGVKDVILTKDMPTKLNSPIYSSSGPSTIDAAPIITLRAAGALILGKTTTTEFAAVTTGPSTTNPHDSTRTPGGSSSGSSAAVAGFQVPIALGTQTGGSTIRPGSFNGIFAWKPTWGAVSREGLAQYSVTCDTVGFYARTVGDLEMLGGVLRVEDDERIPERGFGMEGKRIAFCRTHVWGKAGRGTKNAWEGAKKILASRGAEVEEIELPSDFERISEWHANVLAGEGRTSFLGSMCTLLPEAVFELLTQQDYLLAKEKMHPMLHDHVNNTSKLTRKAQLEAYDGCARLRPVWDELASRYDAVLTPSVVDEAPVGTESTGDASFCSIWTILQVPCLNIPGFQGENGMPIGLTLVGPRYTDEHVLWAGKAIGDVFKEEGGWKSKVV</sequence>
<name>A0A9N9LIQ4_9HELO</name>
<protein>
    <recommendedName>
        <fullName evidence="2">Amidase domain-containing protein</fullName>
    </recommendedName>
</protein>
<dbReference type="Proteomes" id="UP000701801">
    <property type="component" value="Unassembled WGS sequence"/>
</dbReference>
<dbReference type="AlphaFoldDB" id="A0A9N9LIQ4"/>
<feature type="domain" description="Amidase" evidence="2">
    <location>
        <begin position="28"/>
        <end position="438"/>
    </location>
</feature>
<dbReference type="SUPFAM" id="SSF75304">
    <property type="entry name" value="Amidase signature (AS) enzymes"/>
    <property type="match status" value="1"/>
</dbReference>
<dbReference type="Gene3D" id="3.90.1300.10">
    <property type="entry name" value="Amidase signature (AS) domain"/>
    <property type="match status" value="1"/>
</dbReference>
<keyword evidence="4" id="KW-1185">Reference proteome</keyword>
<accession>A0A9N9LIQ4</accession>
<evidence type="ECO:0000259" key="2">
    <source>
        <dbReference type="Pfam" id="PF01425"/>
    </source>
</evidence>
<evidence type="ECO:0000313" key="4">
    <source>
        <dbReference type="Proteomes" id="UP000701801"/>
    </source>
</evidence>
<feature type="compositionally biased region" description="Polar residues" evidence="1">
    <location>
        <begin position="133"/>
        <end position="146"/>
    </location>
</feature>
<dbReference type="Pfam" id="PF01425">
    <property type="entry name" value="Amidase"/>
    <property type="match status" value="1"/>
</dbReference>
<proteinExistence type="predicted"/>
<evidence type="ECO:0000313" key="3">
    <source>
        <dbReference type="EMBL" id="CAG8973089.1"/>
    </source>
</evidence>
<dbReference type="PANTHER" id="PTHR42678:SF2">
    <property type="entry name" value="AMIDASE FAMILY PROTEIN (AFU_ORTHOLOGUE AFUA_6G14410)"/>
    <property type="match status" value="1"/>
</dbReference>
<dbReference type="InterPro" id="IPR023631">
    <property type="entry name" value="Amidase_dom"/>
</dbReference>